<evidence type="ECO:0000313" key="10">
    <source>
        <dbReference type="EMBL" id="SVA20659.1"/>
    </source>
</evidence>
<keyword evidence="5 8" id="KW-0812">Transmembrane</keyword>
<reference evidence="10" key="1">
    <citation type="submission" date="2018-05" db="EMBL/GenBank/DDBJ databases">
        <authorList>
            <person name="Lanie J.A."/>
            <person name="Ng W.-L."/>
            <person name="Kazmierczak K.M."/>
            <person name="Andrzejewski T.M."/>
            <person name="Davidsen T.M."/>
            <person name="Wayne K.J."/>
            <person name="Tettelin H."/>
            <person name="Glass J.I."/>
            <person name="Rusch D."/>
            <person name="Podicherti R."/>
            <person name="Tsui H.-C.T."/>
            <person name="Winkler M.E."/>
        </authorList>
    </citation>
    <scope>NUCLEOTIDE SEQUENCE</scope>
</reference>
<feature type="transmembrane region" description="Helical" evidence="8">
    <location>
        <begin position="45"/>
        <end position="63"/>
    </location>
</feature>
<keyword evidence="3" id="KW-1003">Cell membrane</keyword>
<keyword evidence="7 8" id="KW-0472">Membrane</keyword>
<dbReference type="Pfam" id="PF04290">
    <property type="entry name" value="DctQ"/>
    <property type="match status" value="1"/>
</dbReference>
<dbReference type="PANTHER" id="PTHR35011:SF10">
    <property type="entry name" value="TRAP TRANSPORTER SMALL PERMEASE PROTEIN"/>
    <property type="match status" value="1"/>
</dbReference>
<feature type="transmembrane region" description="Helical" evidence="8">
    <location>
        <begin position="12"/>
        <end position="33"/>
    </location>
</feature>
<feature type="transmembrane region" description="Helical" evidence="8">
    <location>
        <begin position="84"/>
        <end position="104"/>
    </location>
</feature>
<evidence type="ECO:0000256" key="7">
    <source>
        <dbReference type="ARBA" id="ARBA00023136"/>
    </source>
</evidence>
<dbReference type="AlphaFoldDB" id="A0A381TXT0"/>
<dbReference type="GO" id="GO:0022857">
    <property type="term" value="F:transmembrane transporter activity"/>
    <property type="evidence" value="ECO:0007669"/>
    <property type="project" value="TreeGrafter"/>
</dbReference>
<dbReference type="GO" id="GO:0005886">
    <property type="term" value="C:plasma membrane"/>
    <property type="evidence" value="ECO:0007669"/>
    <property type="project" value="UniProtKB-SubCell"/>
</dbReference>
<dbReference type="InterPro" id="IPR007387">
    <property type="entry name" value="TRAP_DctQ"/>
</dbReference>
<evidence type="ECO:0000256" key="5">
    <source>
        <dbReference type="ARBA" id="ARBA00022692"/>
    </source>
</evidence>
<sequence length="179" mass="20574">MRRFLDHLYQVSGWIAAFFMVMIALTILGQVYGRFVNVAIDSTETAGFSMAAMTFFGLAYTFRQGEHIRVTLFLRFASGVPRKILELFTIGFCIVFIAYLTYWAFDFVYFSHKFGEISQGLHPIPFWIPRLFMALGSLVFLIALIDEFFSVLLGNAPSYETNASPVYDVIEEHQQVRME</sequence>
<evidence type="ECO:0000256" key="8">
    <source>
        <dbReference type="SAM" id="Phobius"/>
    </source>
</evidence>
<evidence type="ECO:0000256" key="4">
    <source>
        <dbReference type="ARBA" id="ARBA00022519"/>
    </source>
</evidence>
<dbReference type="EMBL" id="UINC01005335">
    <property type="protein sequence ID" value="SVA20659.1"/>
    <property type="molecule type" value="Genomic_DNA"/>
</dbReference>
<feature type="transmembrane region" description="Helical" evidence="8">
    <location>
        <begin position="124"/>
        <end position="145"/>
    </location>
</feature>
<keyword evidence="4" id="KW-0997">Cell inner membrane</keyword>
<evidence type="ECO:0000256" key="6">
    <source>
        <dbReference type="ARBA" id="ARBA00022989"/>
    </source>
</evidence>
<dbReference type="InterPro" id="IPR055348">
    <property type="entry name" value="DctQ"/>
</dbReference>
<organism evidence="10">
    <name type="scientific">marine metagenome</name>
    <dbReference type="NCBI Taxonomy" id="408172"/>
    <lineage>
        <taxon>unclassified sequences</taxon>
        <taxon>metagenomes</taxon>
        <taxon>ecological metagenomes</taxon>
    </lineage>
</organism>
<feature type="domain" description="Tripartite ATP-independent periplasmic transporters DctQ component" evidence="9">
    <location>
        <begin position="23"/>
        <end position="152"/>
    </location>
</feature>
<evidence type="ECO:0000256" key="1">
    <source>
        <dbReference type="ARBA" id="ARBA00004429"/>
    </source>
</evidence>
<comment type="subcellular location">
    <subcellularLocation>
        <location evidence="1">Cell inner membrane</location>
        <topology evidence="1">Multi-pass membrane protein</topology>
    </subcellularLocation>
</comment>
<protein>
    <recommendedName>
        <fullName evidence="9">Tripartite ATP-independent periplasmic transporters DctQ component domain-containing protein</fullName>
    </recommendedName>
</protein>
<evidence type="ECO:0000256" key="3">
    <source>
        <dbReference type="ARBA" id="ARBA00022475"/>
    </source>
</evidence>
<name>A0A381TXT0_9ZZZZ</name>
<accession>A0A381TXT0</accession>
<proteinExistence type="predicted"/>
<evidence type="ECO:0000256" key="2">
    <source>
        <dbReference type="ARBA" id="ARBA00022448"/>
    </source>
</evidence>
<dbReference type="PANTHER" id="PTHR35011">
    <property type="entry name" value="2,3-DIKETO-L-GULONATE TRAP TRANSPORTER SMALL PERMEASE PROTEIN YIAM"/>
    <property type="match status" value="1"/>
</dbReference>
<keyword evidence="6 8" id="KW-1133">Transmembrane helix</keyword>
<dbReference type="GO" id="GO:0015740">
    <property type="term" value="P:C4-dicarboxylate transport"/>
    <property type="evidence" value="ECO:0007669"/>
    <property type="project" value="TreeGrafter"/>
</dbReference>
<gene>
    <name evidence="10" type="ORF">METZ01_LOCUS73513</name>
</gene>
<keyword evidence="2" id="KW-0813">Transport</keyword>
<evidence type="ECO:0000259" key="9">
    <source>
        <dbReference type="Pfam" id="PF04290"/>
    </source>
</evidence>